<dbReference type="SUPFAM" id="SSF55666">
    <property type="entry name" value="Ribonuclease PH domain 2-like"/>
    <property type="match status" value="1"/>
</dbReference>
<evidence type="ECO:0000256" key="5">
    <source>
        <dbReference type="ARBA" id="ARBA00022884"/>
    </source>
</evidence>
<dbReference type="PANTHER" id="PTHR11953">
    <property type="entry name" value="EXOSOME COMPLEX COMPONENT"/>
    <property type="match status" value="1"/>
</dbReference>
<dbReference type="InterPro" id="IPR018336">
    <property type="entry name" value="RNase_PH_CS"/>
</dbReference>
<dbReference type="GO" id="GO:0009022">
    <property type="term" value="F:tRNA nucleotidyltransferase activity"/>
    <property type="evidence" value="ECO:0007669"/>
    <property type="project" value="InterPro"/>
</dbReference>
<dbReference type="InterPro" id="IPR027408">
    <property type="entry name" value="PNPase/RNase_PH_dom_sf"/>
</dbReference>
<sequence length="240" mass="26452">MVRVDGRQWDESRPITITLSYQKFAEGSAMIEMGNTKVLCAVSLEERVPPFLRGQGKGWVTAEYAMLPRSTNTRTSRDRDAGRINGRSQEIQRLIGRSLRAVTDLEALGERTVTVDCDVIQADGGTRTAAITGSYVALHQALKMLVDNRILPKLPIRDAVAAISVGLIDDELLLDLCYEEDFRADVDFNLVLTKSGEMVELQGATEAAPFPRQRVVDVLDLAASGMEVLFKAQQEALRKG</sequence>
<evidence type="ECO:0000259" key="6">
    <source>
        <dbReference type="Pfam" id="PF01138"/>
    </source>
</evidence>
<feature type="domain" description="Exoribonuclease phosphorolytic" evidence="7">
    <location>
        <begin position="158"/>
        <end position="224"/>
    </location>
</feature>
<dbReference type="SUPFAM" id="SSF54211">
    <property type="entry name" value="Ribosomal protein S5 domain 2-like"/>
    <property type="match status" value="1"/>
</dbReference>
<keyword evidence="2" id="KW-0698">rRNA processing</keyword>
<dbReference type="PROSITE" id="PS01277">
    <property type="entry name" value="RIBONUCLEASE_PH"/>
    <property type="match status" value="1"/>
</dbReference>
<dbReference type="Pfam" id="PF01138">
    <property type="entry name" value="RNase_PH"/>
    <property type="match status" value="1"/>
</dbReference>
<dbReference type="PANTHER" id="PTHR11953:SF0">
    <property type="entry name" value="EXOSOME COMPLEX COMPONENT RRP41"/>
    <property type="match status" value="1"/>
</dbReference>
<gene>
    <name evidence="8" type="ORF">METZ01_LOCUS283956</name>
</gene>
<reference evidence="8" key="1">
    <citation type="submission" date="2018-05" db="EMBL/GenBank/DDBJ databases">
        <authorList>
            <person name="Lanie J.A."/>
            <person name="Ng W.-L."/>
            <person name="Kazmierczak K.M."/>
            <person name="Andrzejewski T.M."/>
            <person name="Davidsen T.M."/>
            <person name="Wayne K.J."/>
            <person name="Tettelin H."/>
            <person name="Glass J.I."/>
            <person name="Rusch D."/>
            <person name="Podicherti R."/>
            <person name="Tsui H.-C.T."/>
            <person name="Winkler M.E."/>
        </authorList>
    </citation>
    <scope>NUCLEOTIDE SEQUENCE</scope>
</reference>
<dbReference type="EMBL" id="UINC01084445">
    <property type="protein sequence ID" value="SVC31102.1"/>
    <property type="molecule type" value="Genomic_DNA"/>
</dbReference>
<dbReference type="InterPro" id="IPR036345">
    <property type="entry name" value="ExoRNase_PH_dom2_sf"/>
</dbReference>
<evidence type="ECO:0000256" key="2">
    <source>
        <dbReference type="ARBA" id="ARBA00022552"/>
    </source>
</evidence>
<dbReference type="InterPro" id="IPR015847">
    <property type="entry name" value="ExoRNase_PH_dom2"/>
</dbReference>
<protein>
    <submittedName>
        <fullName evidence="8">Uncharacterized protein</fullName>
    </submittedName>
</protein>
<dbReference type="GO" id="GO:0006364">
    <property type="term" value="P:rRNA processing"/>
    <property type="evidence" value="ECO:0007669"/>
    <property type="project" value="UniProtKB-KW"/>
</dbReference>
<dbReference type="Pfam" id="PF03725">
    <property type="entry name" value="RNase_PH_C"/>
    <property type="match status" value="1"/>
</dbReference>
<dbReference type="InterPro" id="IPR020568">
    <property type="entry name" value="Ribosomal_Su5_D2-typ_SF"/>
</dbReference>
<proteinExistence type="inferred from homology"/>
<dbReference type="InterPro" id="IPR001247">
    <property type="entry name" value="ExoRNase_PH_dom1"/>
</dbReference>
<feature type="domain" description="Exoribonuclease phosphorolytic" evidence="6">
    <location>
        <begin position="11"/>
        <end position="141"/>
    </location>
</feature>
<keyword evidence="5" id="KW-0694">RNA-binding</keyword>
<dbReference type="AlphaFoldDB" id="A0A382L790"/>
<dbReference type="Gene3D" id="3.30.230.70">
    <property type="entry name" value="GHMP Kinase, N-terminal domain"/>
    <property type="match status" value="1"/>
</dbReference>
<organism evidence="8">
    <name type="scientific">marine metagenome</name>
    <dbReference type="NCBI Taxonomy" id="408172"/>
    <lineage>
        <taxon>unclassified sequences</taxon>
        <taxon>metagenomes</taxon>
        <taxon>ecological metagenomes</taxon>
    </lineage>
</organism>
<evidence type="ECO:0000256" key="1">
    <source>
        <dbReference type="ARBA" id="ARBA00006678"/>
    </source>
</evidence>
<keyword evidence="3" id="KW-0820">tRNA-binding</keyword>
<comment type="similarity">
    <text evidence="1">Belongs to the RNase PH family.</text>
</comment>
<evidence type="ECO:0000256" key="4">
    <source>
        <dbReference type="ARBA" id="ARBA00022694"/>
    </source>
</evidence>
<dbReference type="HAMAP" id="MF_00564">
    <property type="entry name" value="RNase_PH"/>
    <property type="match status" value="1"/>
</dbReference>
<dbReference type="FunFam" id="3.30.230.70:FF:000003">
    <property type="entry name" value="Ribonuclease PH"/>
    <property type="match status" value="1"/>
</dbReference>
<name>A0A382L790_9ZZZZ</name>
<dbReference type="InterPro" id="IPR050080">
    <property type="entry name" value="RNase_PH"/>
</dbReference>
<dbReference type="InterPro" id="IPR002381">
    <property type="entry name" value="RNase_PH_bac-type"/>
</dbReference>
<evidence type="ECO:0000256" key="3">
    <source>
        <dbReference type="ARBA" id="ARBA00022555"/>
    </source>
</evidence>
<dbReference type="GO" id="GO:0000049">
    <property type="term" value="F:tRNA binding"/>
    <property type="evidence" value="ECO:0007669"/>
    <property type="project" value="UniProtKB-KW"/>
</dbReference>
<evidence type="ECO:0000313" key="8">
    <source>
        <dbReference type="EMBL" id="SVC31102.1"/>
    </source>
</evidence>
<accession>A0A382L790</accession>
<dbReference type="GO" id="GO:0016075">
    <property type="term" value="P:rRNA catabolic process"/>
    <property type="evidence" value="ECO:0007669"/>
    <property type="project" value="TreeGrafter"/>
</dbReference>
<keyword evidence="4" id="KW-0819">tRNA processing</keyword>
<evidence type="ECO:0000259" key="7">
    <source>
        <dbReference type="Pfam" id="PF03725"/>
    </source>
</evidence>
<dbReference type="GO" id="GO:0008033">
    <property type="term" value="P:tRNA processing"/>
    <property type="evidence" value="ECO:0007669"/>
    <property type="project" value="UniProtKB-KW"/>
</dbReference>
<dbReference type="NCBIfam" id="TIGR01966">
    <property type="entry name" value="RNasePH"/>
    <property type="match status" value="1"/>
</dbReference>